<feature type="repeat" description="Solcar" evidence="10">
    <location>
        <begin position="129"/>
        <end position="215"/>
    </location>
</feature>
<evidence type="ECO:0000256" key="9">
    <source>
        <dbReference type="ARBA" id="ARBA00023136"/>
    </source>
</evidence>
<evidence type="ECO:0000256" key="10">
    <source>
        <dbReference type="PROSITE-ProRule" id="PRU00282"/>
    </source>
</evidence>
<evidence type="ECO:0000256" key="11">
    <source>
        <dbReference type="RuleBase" id="RU000488"/>
    </source>
</evidence>
<dbReference type="PaxDb" id="3055-EDP07984"/>
<evidence type="ECO:0000256" key="6">
    <source>
        <dbReference type="ARBA" id="ARBA00022792"/>
    </source>
</evidence>
<dbReference type="OMA" id="ACHPVDV"/>
<dbReference type="EMBL" id="CM008971">
    <property type="protein sequence ID" value="PNW77728.1"/>
    <property type="molecule type" value="Genomic_DNA"/>
</dbReference>
<keyword evidence="13" id="KW-1185">Reference proteome</keyword>
<dbReference type="Gene3D" id="1.50.40.10">
    <property type="entry name" value="Mitochondrial carrier domain"/>
    <property type="match status" value="2"/>
</dbReference>
<gene>
    <name evidence="12" type="ORF">CHLRE_10g449100v5</name>
</gene>
<dbReference type="InterPro" id="IPR023395">
    <property type="entry name" value="MCP_dom_sf"/>
</dbReference>
<protein>
    <recommendedName>
        <fullName evidence="14">Mitochondrial carrier protein</fullName>
    </recommendedName>
</protein>
<organism evidence="12 13">
    <name type="scientific">Chlamydomonas reinhardtii</name>
    <name type="common">Chlamydomonas smithii</name>
    <dbReference type="NCBI Taxonomy" id="3055"/>
    <lineage>
        <taxon>Eukaryota</taxon>
        <taxon>Viridiplantae</taxon>
        <taxon>Chlorophyta</taxon>
        <taxon>core chlorophytes</taxon>
        <taxon>Chlorophyceae</taxon>
        <taxon>CS clade</taxon>
        <taxon>Chlamydomonadales</taxon>
        <taxon>Chlamydomonadaceae</taxon>
        <taxon>Chlamydomonas</taxon>
    </lineage>
</organism>
<keyword evidence="3 11" id="KW-0813">Transport</keyword>
<keyword evidence="7" id="KW-1133">Transmembrane helix</keyword>
<dbReference type="KEGG" id="cre:CHLRE_10g449100v5"/>
<evidence type="ECO:0000313" key="12">
    <source>
        <dbReference type="EMBL" id="PNW77728.1"/>
    </source>
</evidence>
<feature type="repeat" description="Solcar" evidence="10">
    <location>
        <begin position="227"/>
        <end position="315"/>
    </location>
</feature>
<dbReference type="GO" id="GO:0005743">
    <property type="term" value="C:mitochondrial inner membrane"/>
    <property type="evidence" value="ECO:0007669"/>
    <property type="project" value="UniProtKB-SubCell"/>
</dbReference>
<dbReference type="RefSeq" id="XP_001698491.1">
    <property type="nucleotide sequence ID" value="XM_001698439.2"/>
</dbReference>
<comment type="subcellular location">
    <subcellularLocation>
        <location evidence="1">Mitochondrion inner membrane</location>
        <topology evidence="1">Multi-pass membrane protein</topology>
    </subcellularLocation>
</comment>
<keyword evidence="9 10" id="KW-0472">Membrane</keyword>
<evidence type="ECO:0000256" key="1">
    <source>
        <dbReference type="ARBA" id="ARBA00004448"/>
    </source>
</evidence>
<evidence type="ECO:0000256" key="7">
    <source>
        <dbReference type="ARBA" id="ARBA00022989"/>
    </source>
</evidence>
<dbReference type="InterPro" id="IPR018108">
    <property type="entry name" value="MCP_transmembrane"/>
</dbReference>
<keyword evidence="8" id="KW-0496">Mitochondrion</keyword>
<dbReference type="InParanoid" id="A8HZM9"/>
<evidence type="ECO:0000256" key="5">
    <source>
        <dbReference type="ARBA" id="ARBA00022737"/>
    </source>
</evidence>
<sequence length="338" mass="36315">MDSATTSASPAAAEVARNAKRSLAQKLHRAEEALLPVFAAGATGGLIEGVCVQPLEFLKTRLQLNQGTPVPMGVVLRDAVREGGIAQLYRGALPELTGMIPRSTGALASLEFSKRYLRQHAPDPVTGKLQASHAYLAGAVSGVCESLGFAPFQVIKVRMVAQEHLNRYTSSFDCARQLLQAEGPKGLFIGLGPTLWRVTTWNTLYYGTMHNIQTEVFDQHPLSNPVLAAARKMATGMVVGMTATIFNAPFDVIKSRFQSQERGPNQKYRYTLPSLVTIIREEGVRALYKGFLPKALLLGIGQTIGYMVFSEALGFYSQALKPSAASAAAEGEAADGDA</sequence>
<proteinExistence type="inferred from homology"/>
<dbReference type="Gramene" id="PNW77728">
    <property type="protein sequence ID" value="PNW77728"/>
    <property type="gene ID" value="CHLRE_10g449100v5"/>
</dbReference>
<keyword evidence="4 10" id="KW-0812">Transmembrane</keyword>
<comment type="similarity">
    <text evidence="2 11">Belongs to the mitochondrial carrier (TC 2.A.29) family.</text>
</comment>
<dbReference type="HOGENOM" id="CLU_015166_5_2_1"/>
<evidence type="ECO:0000256" key="3">
    <source>
        <dbReference type="ARBA" id="ARBA00022448"/>
    </source>
</evidence>
<evidence type="ECO:0008006" key="14">
    <source>
        <dbReference type="Google" id="ProtNLM"/>
    </source>
</evidence>
<evidence type="ECO:0000256" key="2">
    <source>
        <dbReference type="ARBA" id="ARBA00006375"/>
    </source>
</evidence>
<dbReference type="PROSITE" id="PS50920">
    <property type="entry name" value="SOLCAR"/>
    <property type="match status" value="3"/>
</dbReference>
<dbReference type="OrthoDB" id="1924968at2759"/>
<dbReference type="GeneID" id="5723878"/>
<name>A8HZM9_CHLRE</name>
<dbReference type="InterPro" id="IPR051752">
    <property type="entry name" value="Mito_2-oxodicarb_carrier"/>
</dbReference>
<dbReference type="PANTHER" id="PTHR46356:SF1">
    <property type="entry name" value="MITOCHONDRIAL 2-OXODICARBOXYLATE CARRIER"/>
    <property type="match status" value="1"/>
</dbReference>
<keyword evidence="5" id="KW-0677">Repeat</keyword>
<evidence type="ECO:0000256" key="4">
    <source>
        <dbReference type="ARBA" id="ARBA00022692"/>
    </source>
</evidence>
<accession>A8HZM9</accession>
<feature type="repeat" description="Solcar" evidence="10">
    <location>
        <begin position="32"/>
        <end position="116"/>
    </location>
</feature>
<evidence type="ECO:0000256" key="8">
    <source>
        <dbReference type="ARBA" id="ARBA00023128"/>
    </source>
</evidence>
<dbReference type="SUPFAM" id="SSF103506">
    <property type="entry name" value="Mitochondrial carrier"/>
    <property type="match status" value="1"/>
</dbReference>
<dbReference type="eggNOG" id="KOG0754">
    <property type="taxonomic scope" value="Eukaryota"/>
</dbReference>
<keyword evidence="6" id="KW-0999">Mitochondrion inner membrane</keyword>
<reference evidence="12 13" key="1">
    <citation type="journal article" date="2007" name="Science">
        <title>The Chlamydomonas genome reveals the evolution of key animal and plant functions.</title>
        <authorList>
            <person name="Merchant S.S."/>
            <person name="Prochnik S.E."/>
            <person name="Vallon O."/>
            <person name="Harris E.H."/>
            <person name="Karpowicz S.J."/>
            <person name="Witman G.B."/>
            <person name="Terry A."/>
            <person name="Salamov A."/>
            <person name="Fritz-Laylin L.K."/>
            <person name="Marechal-Drouard L."/>
            <person name="Marshall W.F."/>
            <person name="Qu L.H."/>
            <person name="Nelson D.R."/>
            <person name="Sanderfoot A.A."/>
            <person name="Spalding M.H."/>
            <person name="Kapitonov V.V."/>
            <person name="Ren Q."/>
            <person name="Ferris P."/>
            <person name="Lindquist E."/>
            <person name="Shapiro H."/>
            <person name="Lucas S.M."/>
            <person name="Grimwood J."/>
            <person name="Schmutz J."/>
            <person name="Cardol P."/>
            <person name="Cerutti H."/>
            <person name="Chanfreau G."/>
            <person name="Chen C.L."/>
            <person name="Cognat V."/>
            <person name="Croft M.T."/>
            <person name="Dent R."/>
            <person name="Dutcher S."/>
            <person name="Fernandez E."/>
            <person name="Fukuzawa H."/>
            <person name="Gonzalez-Ballester D."/>
            <person name="Gonzalez-Halphen D."/>
            <person name="Hallmann A."/>
            <person name="Hanikenne M."/>
            <person name="Hippler M."/>
            <person name="Inwood W."/>
            <person name="Jabbari K."/>
            <person name="Kalanon M."/>
            <person name="Kuras R."/>
            <person name="Lefebvre P.A."/>
            <person name="Lemaire S.D."/>
            <person name="Lobanov A.V."/>
            <person name="Lohr M."/>
            <person name="Manuell A."/>
            <person name="Meier I."/>
            <person name="Mets L."/>
            <person name="Mittag M."/>
            <person name="Mittelmeier T."/>
            <person name="Moroney J.V."/>
            <person name="Moseley J."/>
            <person name="Napoli C."/>
            <person name="Nedelcu A.M."/>
            <person name="Niyogi K."/>
            <person name="Novoselov S.V."/>
            <person name="Paulsen I.T."/>
            <person name="Pazour G."/>
            <person name="Purton S."/>
            <person name="Ral J.P."/>
            <person name="Riano-Pachon D.M."/>
            <person name="Riekhof W."/>
            <person name="Rymarquis L."/>
            <person name="Schroda M."/>
            <person name="Stern D."/>
            <person name="Umen J."/>
            <person name="Willows R."/>
            <person name="Wilson N."/>
            <person name="Zimmer S.L."/>
            <person name="Allmer J."/>
            <person name="Balk J."/>
            <person name="Bisova K."/>
            <person name="Chen C.J."/>
            <person name="Elias M."/>
            <person name="Gendler K."/>
            <person name="Hauser C."/>
            <person name="Lamb M.R."/>
            <person name="Ledford H."/>
            <person name="Long J.C."/>
            <person name="Minagawa J."/>
            <person name="Page M.D."/>
            <person name="Pan J."/>
            <person name="Pootakham W."/>
            <person name="Roje S."/>
            <person name="Rose A."/>
            <person name="Stahlberg E."/>
            <person name="Terauchi A.M."/>
            <person name="Yang P."/>
            <person name="Ball S."/>
            <person name="Bowler C."/>
            <person name="Dieckmann C.L."/>
            <person name="Gladyshev V.N."/>
            <person name="Green P."/>
            <person name="Jorgensen R."/>
            <person name="Mayfield S."/>
            <person name="Mueller-Roeber B."/>
            <person name="Rajamani S."/>
            <person name="Sayre R.T."/>
            <person name="Brokstein P."/>
            <person name="Dubchak I."/>
            <person name="Goodstein D."/>
            <person name="Hornick L."/>
            <person name="Huang Y.W."/>
            <person name="Jhaveri J."/>
            <person name="Luo Y."/>
            <person name="Martinez D."/>
            <person name="Ngau W.C."/>
            <person name="Otillar B."/>
            <person name="Poliakov A."/>
            <person name="Porter A."/>
            <person name="Szajkowski L."/>
            <person name="Werner G."/>
            <person name="Zhou K."/>
            <person name="Grigoriev I.V."/>
            <person name="Rokhsar D.S."/>
            <person name="Grossman A.R."/>
        </authorList>
    </citation>
    <scope>NUCLEOTIDE SEQUENCE [LARGE SCALE GENOMIC DNA]</scope>
    <source>
        <strain evidence="13">CC-503</strain>
    </source>
</reference>
<dbReference type="STRING" id="3055.A8HZM9"/>
<dbReference type="PANTHER" id="PTHR46356">
    <property type="entry name" value="MITOCHONDRIAL 2-OXODICARBOXYLATE CARRIER"/>
    <property type="match status" value="1"/>
</dbReference>
<dbReference type="Proteomes" id="UP000006906">
    <property type="component" value="Chromosome 10"/>
</dbReference>
<dbReference type="AlphaFoldDB" id="A8HZM9"/>
<evidence type="ECO:0000313" key="13">
    <source>
        <dbReference type="Proteomes" id="UP000006906"/>
    </source>
</evidence>
<dbReference type="Pfam" id="PF00153">
    <property type="entry name" value="Mito_carr"/>
    <property type="match status" value="3"/>
</dbReference>